<evidence type="ECO:0000313" key="2">
    <source>
        <dbReference type="Proteomes" id="UP001369082"/>
    </source>
</evidence>
<keyword evidence="2" id="KW-1185">Reference proteome</keyword>
<dbReference type="Proteomes" id="UP001369082">
    <property type="component" value="Unassembled WGS sequence"/>
</dbReference>
<proteinExistence type="predicted"/>
<reference evidence="1 2" key="1">
    <citation type="submission" date="2024-02" db="EMBL/GenBank/DDBJ databases">
        <title>Bacteria isolated from the canopy kelp, Nereocystis luetkeana.</title>
        <authorList>
            <person name="Pfister C.A."/>
            <person name="Younker I.T."/>
            <person name="Light S.H."/>
        </authorList>
    </citation>
    <scope>NUCLEOTIDE SEQUENCE [LARGE SCALE GENOMIC DNA]</scope>
    <source>
        <strain evidence="1 2">TI.1.05</strain>
    </source>
</reference>
<dbReference type="EMBL" id="JBAKAZ010000105">
    <property type="protein sequence ID" value="MEL0630874.1"/>
    <property type="molecule type" value="Genomic_DNA"/>
</dbReference>
<name>A0ABU9GU76_9GAMM</name>
<organism evidence="1 2">
    <name type="scientific">Psychromonas aquatilis</name>
    <dbReference type="NCBI Taxonomy" id="2005072"/>
    <lineage>
        <taxon>Bacteria</taxon>
        <taxon>Pseudomonadati</taxon>
        <taxon>Pseudomonadota</taxon>
        <taxon>Gammaproteobacteria</taxon>
        <taxon>Alteromonadales</taxon>
        <taxon>Psychromonadaceae</taxon>
        <taxon>Psychromonas</taxon>
    </lineage>
</organism>
<dbReference type="RefSeq" id="WP_341599049.1">
    <property type="nucleotide sequence ID" value="NZ_JBAKAZ010000105.1"/>
</dbReference>
<accession>A0ABU9GU76</accession>
<protein>
    <submittedName>
        <fullName evidence="1">Uncharacterized protein</fullName>
    </submittedName>
</protein>
<gene>
    <name evidence="1" type="ORF">V6256_14820</name>
</gene>
<sequence length="137" mass="15765">MINEIKADLLLQYGSEKIPSVNSIPYKLLLILLTGEKHTRPELEREIDGTVNNAITRLRGEYHWLVYFNDGYWWLDERHLPINGLVCSKANAKASAEAYVRYATKSKKQAEREARRIPKADINVQKAVKVKQEVNAE</sequence>
<comment type="caution">
    <text evidence="1">The sequence shown here is derived from an EMBL/GenBank/DDBJ whole genome shotgun (WGS) entry which is preliminary data.</text>
</comment>
<evidence type="ECO:0000313" key="1">
    <source>
        <dbReference type="EMBL" id="MEL0630874.1"/>
    </source>
</evidence>